<dbReference type="AlphaFoldDB" id="A0A2P9AGG2"/>
<dbReference type="InterPro" id="IPR009389">
    <property type="entry name" value="DUF1045"/>
</dbReference>
<gene>
    <name evidence="1" type="ORF">BQ8482_130132</name>
</gene>
<organism evidence="1 2">
    <name type="scientific">Mesorhizobium delmotii</name>
    <dbReference type="NCBI Taxonomy" id="1631247"/>
    <lineage>
        <taxon>Bacteria</taxon>
        <taxon>Pseudomonadati</taxon>
        <taxon>Pseudomonadota</taxon>
        <taxon>Alphaproteobacteria</taxon>
        <taxon>Hyphomicrobiales</taxon>
        <taxon>Phyllobacteriaceae</taxon>
        <taxon>Mesorhizobium</taxon>
    </lineage>
</organism>
<accession>A0A2P9AGG2</accession>
<dbReference type="EMBL" id="FUIG01000019">
    <property type="protein sequence ID" value="SJM30233.1"/>
    <property type="molecule type" value="Genomic_DNA"/>
</dbReference>
<keyword evidence="2" id="KW-1185">Reference proteome</keyword>
<dbReference type="Proteomes" id="UP000245698">
    <property type="component" value="Unassembled WGS sequence"/>
</dbReference>
<dbReference type="Pfam" id="PF06299">
    <property type="entry name" value="DUF1045"/>
    <property type="match status" value="1"/>
</dbReference>
<sequence>MQAPLDDVETTHLVTWGYPYVFERYDFHMTLTGAVDVRESDEVQRCLEAAFGSALDDDFAIDSITLCEQENPDSDFVAVKRFPFNAPPIEVSNNSTEADNALPSMRLPVEEIFRLQEMEKTENNEKRFLR</sequence>
<reference evidence="2" key="1">
    <citation type="submission" date="2016-12" db="EMBL/GenBank/DDBJ databases">
        <authorList>
            <person name="Brunel B."/>
        </authorList>
    </citation>
    <scope>NUCLEOTIDE SEQUENCE [LARGE SCALE GENOMIC DNA]</scope>
</reference>
<evidence type="ECO:0008006" key="3">
    <source>
        <dbReference type="Google" id="ProtNLM"/>
    </source>
</evidence>
<evidence type="ECO:0000313" key="2">
    <source>
        <dbReference type="Proteomes" id="UP000245698"/>
    </source>
</evidence>
<evidence type="ECO:0000313" key="1">
    <source>
        <dbReference type="EMBL" id="SJM30233.1"/>
    </source>
</evidence>
<name>A0A2P9AGG2_9HYPH</name>
<protein>
    <recommendedName>
        <fullName evidence="3">DUF1045 domain-containing protein</fullName>
    </recommendedName>
</protein>
<proteinExistence type="predicted"/>